<dbReference type="PANTHER" id="PTHR11733:SF133">
    <property type="entry name" value="PHOSPHATE-REGULATING NEUTRAL ENDOPEPTIDASE PHEX"/>
    <property type="match status" value="1"/>
</dbReference>
<evidence type="ECO:0000313" key="11">
    <source>
        <dbReference type="Proteomes" id="UP000242188"/>
    </source>
</evidence>
<accession>A0A210QAS5</accession>
<feature type="domain" description="Peptidase M13 N-terminal" evidence="9">
    <location>
        <begin position="86"/>
        <end position="484"/>
    </location>
</feature>
<evidence type="ECO:0000256" key="4">
    <source>
        <dbReference type="ARBA" id="ARBA00022801"/>
    </source>
</evidence>
<dbReference type="InterPro" id="IPR018497">
    <property type="entry name" value="Peptidase_M13_C"/>
</dbReference>
<dbReference type="Pfam" id="PF05649">
    <property type="entry name" value="Peptidase_M13_N"/>
    <property type="match status" value="1"/>
</dbReference>
<sequence>MEVACPSGESPVVRVNFEKKGWFGRRSKMEKAMLVILFCLVVTVIVLAVLLAVRSVKEDEEDICVTTDCTESAAMLLNNLDTTVKPCENFFDFACGTWRKKNIIPEDRSSQDVFGLLRDDVQVVLKNLLEAPKTDKDIEVETKIKDMYSSCMNQDLIEQRNISVAFPMLNELGGWPVLGSKPGGNWNESEYDLTQLMVKLIKYNNKPLIEMYVYTDVKNSTVRVIYVDQPGFGMPGQKYYQKGRDDVMVKAYEELAKSVMMAFGATEQTATDDTKAMVDFEFDIANISMAAEDRRDSNVLYNRMPLSQLSENFTEPADVKFKWDDYITGIMMMEGVNITVNDSEPIIVRAVPFFEKLFGILQKHGKRAVANYALWRIMKNRIYNLDESYQDLITKYNKVLYGTAVPRARWRTCSSYINSNLGLALGRLFVKEAFDEESKKDTEELIRRLKIAFNELVGGNDWMDDATRNLAKEKANAIKQKIGYQEILLNEKELNKLYINYTIQPEKYFENVLGIINRISIDTVRQLRTVVDKTWWTTAPATVNAYYNSVLNRIMFPAGILQPPFYGKSQPKSMNYGGIGVVIGHEITHGFDDRGRQYDKDGNLEQWWSDDAITRFKAKAQCIINQYGNFSLPEADGMNLNGINTQGENIADNGGLKQSYRAYRDWIKQRGREEAQLPGVSYNHNQLFFINFAQISKSASHMRRENAINRILTGVHSPGRFRVIGTLQNSPEFAEAFSCPKGSYMNPNKKCGVW</sequence>
<keyword evidence="5" id="KW-0862">Zinc</keyword>
<comment type="cofactor">
    <cofactor evidence="1">
        <name>Zn(2+)</name>
        <dbReference type="ChEBI" id="CHEBI:29105"/>
    </cofactor>
</comment>
<dbReference type="CDD" id="cd08662">
    <property type="entry name" value="M13"/>
    <property type="match status" value="1"/>
</dbReference>
<evidence type="ECO:0000259" key="8">
    <source>
        <dbReference type="Pfam" id="PF01431"/>
    </source>
</evidence>
<organism evidence="10 11">
    <name type="scientific">Mizuhopecten yessoensis</name>
    <name type="common">Japanese scallop</name>
    <name type="synonym">Patinopecten yessoensis</name>
    <dbReference type="NCBI Taxonomy" id="6573"/>
    <lineage>
        <taxon>Eukaryota</taxon>
        <taxon>Metazoa</taxon>
        <taxon>Spiralia</taxon>
        <taxon>Lophotrochozoa</taxon>
        <taxon>Mollusca</taxon>
        <taxon>Bivalvia</taxon>
        <taxon>Autobranchia</taxon>
        <taxon>Pteriomorphia</taxon>
        <taxon>Pectinida</taxon>
        <taxon>Pectinoidea</taxon>
        <taxon>Pectinidae</taxon>
        <taxon>Mizuhopecten</taxon>
    </lineage>
</organism>
<feature type="transmembrane region" description="Helical" evidence="7">
    <location>
        <begin position="32"/>
        <end position="53"/>
    </location>
</feature>
<dbReference type="GO" id="GO:0046872">
    <property type="term" value="F:metal ion binding"/>
    <property type="evidence" value="ECO:0007669"/>
    <property type="project" value="UniProtKB-KW"/>
</dbReference>
<evidence type="ECO:0000256" key="7">
    <source>
        <dbReference type="SAM" id="Phobius"/>
    </source>
</evidence>
<dbReference type="EMBL" id="NEDP02004383">
    <property type="protein sequence ID" value="OWF45829.1"/>
    <property type="molecule type" value="Genomic_DNA"/>
</dbReference>
<dbReference type="PROSITE" id="PS51885">
    <property type="entry name" value="NEPRILYSIN"/>
    <property type="match status" value="1"/>
</dbReference>
<dbReference type="InterPro" id="IPR008753">
    <property type="entry name" value="Peptidase_M13_N"/>
</dbReference>
<dbReference type="PANTHER" id="PTHR11733">
    <property type="entry name" value="ZINC METALLOPROTEASE FAMILY M13 NEPRILYSIN-RELATED"/>
    <property type="match status" value="1"/>
</dbReference>
<evidence type="ECO:0000256" key="3">
    <source>
        <dbReference type="ARBA" id="ARBA00022723"/>
    </source>
</evidence>
<comment type="caution">
    <text evidence="10">The sequence shown here is derived from an EMBL/GenBank/DDBJ whole genome shotgun (WGS) entry which is preliminary data.</text>
</comment>
<protein>
    <submittedName>
        <fullName evidence="10">Neprilysin</fullName>
    </submittedName>
</protein>
<keyword evidence="2" id="KW-0645">Protease</keyword>
<dbReference type="InterPro" id="IPR024079">
    <property type="entry name" value="MetalloPept_cat_dom_sf"/>
</dbReference>
<evidence type="ECO:0000256" key="1">
    <source>
        <dbReference type="ARBA" id="ARBA00001947"/>
    </source>
</evidence>
<dbReference type="OrthoDB" id="6475849at2759"/>
<keyword evidence="7" id="KW-0472">Membrane</keyword>
<dbReference type="Pfam" id="PF01431">
    <property type="entry name" value="Peptidase_M13"/>
    <property type="match status" value="1"/>
</dbReference>
<dbReference type="Gene3D" id="3.40.390.10">
    <property type="entry name" value="Collagenase (Catalytic Domain)"/>
    <property type="match status" value="1"/>
</dbReference>
<keyword evidence="6" id="KW-0482">Metalloprotease</keyword>
<gene>
    <name evidence="10" type="ORF">KP79_PYT01513</name>
</gene>
<dbReference type="GO" id="GO:0005886">
    <property type="term" value="C:plasma membrane"/>
    <property type="evidence" value="ECO:0007669"/>
    <property type="project" value="TreeGrafter"/>
</dbReference>
<feature type="domain" description="Peptidase M13 C-terminal" evidence="8">
    <location>
        <begin position="544"/>
        <end position="752"/>
    </location>
</feature>
<evidence type="ECO:0000256" key="5">
    <source>
        <dbReference type="ARBA" id="ARBA00022833"/>
    </source>
</evidence>
<proteinExistence type="predicted"/>
<dbReference type="SUPFAM" id="SSF55486">
    <property type="entry name" value="Metalloproteases ('zincins'), catalytic domain"/>
    <property type="match status" value="1"/>
</dbReference>
<keyword evidence="4" id="KW-0378">Hydrolase</keyword>
<evidence type="ECO:0000313" key="10">
    <source>
        <dbReference type="EMBL" id="OWF45829.1"/>
    </source>
</evidence>
<dbReference type="PRINTS" id="PR00786">
    <property type="entry name" value="NEPRILYSIN"/>
</dbReference>
<name>A0A210QAS5_MIZYE</name>
<dbReference type="GO" id="GO:0016485">
    <property type="term" value="P:protein processing"/>
    <property type="evidence" value="ECO:0007669"/>
    <property type="project" value="TreeGrafter"/>
</dbReference>
<dbReference type="Gene3D" id="1.10.1380.10">
    <property type="entry name" value="Neutral endopeptidase , domain2"/>
    <property type="match status" value="1"/>
</dbReference>
<reference evidence="10 11" key="1">
    <citation type="journal article" date="2017" name="Nat. Ecol. Evol.">
        <title>Scallop genome provides insights into evolution of bilaterian karyotype and development.</title>
        <authorList>
            <person name="Wang S."/>
            <person name="Zhang J."/>
            <person name="Jiao W."/>
            <person name="Li J."/>
            <person name="Xun X."/>
            <person name="Sun Y."/>
            <person name="Guo X."/>
            <person name="Huan P."/>
            <person name="Dong B."/>
            <person name="Zhang L."/>
            <person name="Hu X."/>
            <person name="Sun X."/>
            <person name="Wang J."/>
            <person name="Zhao C."/>
            <person name="Wang Y."/>
            <person name="Wang D."/>
            <person name="Huang X."/>
            <person name="Wang R."/>
            <person name="Lv J."/>
            <person name="Li Y."/>
            <person name="Zhang Z."/>
            <person name="Liu B."/>
            <person name="Lu W."/>
            <person name="Hui Y."/>
            <person name="Liang J."/>
            <person name="Zhou Z."/>
            <person name="Hou R."/>
            <person name="Li X."/>
            <person name="Liu Y."/>
            <person name="Li H."/>
            <person name="Ning X."/>
            <person name="Lin Y."/>
            <person name="Zhao L."/>
            <person name="Xing Q."/>
            <person name="Dou J."/>
            <person name="Li Y."/>
            <person name="Mao J."/>
            <person name="Guo H."/>
            <person name="Dou H."/>
            <person name="Li T."/>
            <person name="Mu C."/>
            <person name="Jiang W."/>
            <person name="Fu Q."/>
            <person name="Fu X."/>
            <person name="Miao Y."/>
            <person name="Liu J."/>
            <person name="Yu Q."/>
            <person name="Li R."/>
            <person name="Liao H."/>
            <person name="Li X."/>
            <person name="Kong Y."/>
            <person name="Jiang Z."/>
            <person name="Chourrout D."/>
            <person name="Li R."/>
            <person name="Bao Z."/>
        </authorList>
    </citation>
    <scope>NUCLEOTIDE SEQUENCE [LARGE SCALE GENOMIC DNA]</scope>
    <source>
        <strain evidence="10 11">PY_sf001</strain>
    </source>
</reference>
<dbReference type="Proteomes" id="UP000242188">
    <property type="component" value="Unassembled WGS sequence"/>
</dbReference>
<dbReference type="InterPro" id="IPR042089">
    <property type="entry name" value="Peptidase_M13_dom_2"/>
</dbReference>
<evidence type="ECO:0000256" key="6">
    <source>
        <dbReference type="ARBA" id="ARBA00023049"/>
    </source>
</evidence>
<dbReference type="AlphaFoldDB" id="A0A210QAS5"/>
<keyword evidence="7" id="KW-1133">Transmembrane helix</keyword>
<dbReference type="GO" id="GO:0004222">
    <property type="term" value="F:metalloendopeptidase activity"/>
    <property type="evidence" value="ECO:0007669"/>
    <property type="project" value="InterPro"/>
</dbReference>
<evidence type="ECO:0000256" key="2">
    <source>
        <dbReference type="ARBA" id="ARBA00022670"/>
    </source>
</evidence>
<keyword evidence="3" id="KW-0479">Metal-binding</keyword>
<evidence type="ECO:0000259" key="9">
    <source>
        <dbReference type="Pfam" id="PF05649"/>
    </source>
</evidence>
<keyword evidence="11" id="KW-1185">Reference proteome</keyword>
<keyword evidence="7" id="KW-0812">Transmembrane</keyword>
<dbReference type="InterPro" id="IPR000718">
    <property type="entry name" value="Peptidase_M13"/>
</dbReference>